<dbReference type="PANTHER" id="PTHR46663:SF3">
    <property type="entry name" value="SLL0267 PROTEIN"/>
    <property type="match status" value="1"/>
</dbReference>
<keyword evidence="1" id="KW-1133">Transmembrane helix</keyword>
<feature type="transmembrane region" description="Helical" evidence="1">
    <location>
        <begin position="33"/>
        <end position="54"/>
    </location>
</feature>
<dbReference type="NCBIfam" id="TIGR00254">
    <property type="entry name" value="GGDEF"/>
    <property type="match status" value="1"/>
</dbReference>
<dbReference type="InterPro" id="IPR052163">
    <property type="entry name" value="DGC-Regulatory_Protein"/>
</dbReference>
<dbReference type="CDD" id="cd01949">
    <property type="entry name" value="GGDEF"/>
    <property type="match status" value="1"/>
</dbReference>
<dbReference type="SMART" id="SM00267">
    <property type="entry name" value="GGDEF"/>
    <property type="match status" value="1"/>
</dbReference>
<dbReference type="InterPro" id="IPR029787">
    <property type="entry name" value="Nucleotide_cyclase"/>
</dbReference>
<dbReference type="AlphaFoldDB" id="A0A0J8DCN8"/>
<keyword evidence="4" id="KW-1185">Reference proteome</keyword>
<dbReference type="Proteomes" id="UP000036756">
    <property type="component" value="Unassembled WGS sequence"/>
</dbReference>
<keyword evidence="1" id="KW-0812">Transmembrane</keyword>
<feature type="transmembrane region" description="Helical" evidence="1">
    <location>
        <begin position="172"/>
        <end position="191"/>
    </location>
</feature>
<dbReference type="PANTHER" id="PTHR46663">
    <property type="entry name" value="DIGUANYLATE CYCLASE DGCT-RELATED"/>
    <property type="match status" value="1"/>
</dbReference>
<evidence type="ECO:0000313" key="3">
    <source>
        <dbReference type="EMBL" id="KMT22019.1"/>
    </source>
</evidence>
<dbReference type="OrthoDB" id="9805474at2"/>
<gene>
    <name evidence="3" type="ORF">CLCY_3c02900</name>
</gene>
<dbReference type="PROSITE" id="PS50887">
    <property type="entry name" value="GGDEF"/>
    <property type="match status" value="1"/>
</dbReference>
<accession>A0A0J8DCN8</accession>
<dbReference type="SUPFAM" id="SSF55073">
    <property type="entry name" value="Nucleotide cyclase"/>
    <property type="match status" value="1"/>
</dbReference>
<feature type="transmembrane region" description="Helical" evidence="1">
    <location>
        <begin position="131"/>
        <end position="152"/>
    </location>
</feature>
<reference evidence="3 4" key="1">
    <citation type="submission" date="2015-06" db="EMBL/GenBank/DDBJ databases">
        <title>Draft genome sequence of the purine-degrading Clostridium cylindrosporum HC-1 (DSM 605).</title>
        <authorList>
            <person name="Poehlein A."/>
            <person name="Schiel-Bengelsdorf B."/>
            <person name="Bengelsdorf F."/>
            <person name="Daniel R."/>
            <person name="Duerre P."/>
        </authorList>
    </citation>
    <scope>NUCLEOTIDE SEQUENCE [LARGE SCALE GENOMIC DNA]</scope>
    <source>
        <strain evidence="3 4">DSM 605</strain>
    </source>
</reference>
<organism evidence="3 4">
    <name type="scientific">Clostridium cylindrosporum DSM 605</name>
    <dbReference type="NCBI Taxonomy" id="1121307"/>
    <lineage>
        <taxon>Bacteria</taxon>
        <taxon>Bacillati</taxon>
        <taxon>Bacillota</taxon>
        <taxon>Clostridia</taxon>
        <taxon>Eubacteriales</taxon>
        <taxon>Clostridiaceae</taxon>
        <taxon>Clostridium</taxon>
    </lineage>
</organism>
<sequence>MKNNNPKTSIYASMALYIVLYYLWITFFNENLYFNFISNIFQTIPLLVAAACLIYTYKKECSKKSYFWLILSIGSIVNLMGQVVVDYYEMILGVKVPTAGWEHFFWTLSAVIFLISLVYKFHNKINKYPTLLLILDTMTVVCIAVALTWVYVILPNIIKVEVTNFLDLTFYIIYPVVDIGILFILTCYLFLKDLRDEKKSMSMIAAAFFVLLIANSAYCYLQTTGSYFTGSRIDPLWSMFAFLLSSAGLKFRKESGNEYISENQTIEYNKVFRFMFFLPGMSVILLFVLLFIKEDIVVWICSGISIILINIRQVTINLQNKALIKKLKALNETLETKVVERTEELFHLAFYDYLTNLPNRRFFENRLRSLMNSNRKDNSMIAVMFIDLDRFKYVNDTFGHSCGDLLLQIAAKRIEDSVDRRGIVCRQGGDEFAIIINGVEDKIDVKNTANKIISDLSRCMDLNGHCLHITCSIGIAIYPIDGNDYESIIKHADAAMYHSKEKGKNTYSLYCDKMDKESVV</sequence>
<evidence type="ECO:0000259" key="2">
    <source>
        <dbReference type="PROSITE" id="PS50887"/>
    </source>
</evidence>
<feature type="domain" description="GGDEF" evidence="2">
    <location>
        <begin position="379"/>
        <end position="512"/>
    </location>
</feature>
<dbReference type="RefSeq" id="WP_048570651.1">
    <property type="nucleotide sequence ID" value="NZ_LFVU01000026.1"/>
</dbReference>
<evidence type="ECO:0000313" key="4">
    <source>
        <dbReference type="Proteomes" id="UP000036756"/>
    </source>
</evidence>
<feature type="transmembrane region" description="Helical" evidence="1">
    <location>
        <begin position="271"/>
        <end position="290"/>
    </location>
</feature>
<dbReference type="PATRIC" id="fig|1121307.3.peg.1644"/>
<dbReference type="InterPro" id="IPR043128">
    <property type="entry name" value="Rev_trsase/Diguanyl_cyclase"/>
</dbReference>
<feature type="transmembrane region" description="Helical" evidence="1">
    <location>
        <begin position="9"/>
        <end position="27"/>
    </location>
</feature>
<dbReference type="Pfam" id="PF00990">
    <property type="entry name" value="GGDEF"/>
    <property type="match status" value="1"/>
</dbReference>
<dbReference type="EMBL" id="LFVU01000026">
    <property type="protein sequence ID" value="KMT22019.1"/>
    <property type="molecule type" value="Genomic_DNA"/>
</dbReference>
<evidence type="ECO:0000256" key="1">
    <source>
        <dbReference type="SAM" id="Phobius"/>
    </source>
</evidence>
<protein>
    <submittedName>
        <fullName evidence="3">Diguanylate cyclase/phosphodiesterase with PAS/PAC sensor(S)</fullName>
    </submittedName>
</protein>
<feature type="transmembrane region" description="Helical" evidence="1">
    <location>
        <begin position="66"/>
        <end position="88"/>
    </location>
</feature>
<dbReference type="STRING" id="1121307.CLCY_3c02900"/>
<feature type="transmembrane region" description="Helical" evidence="1">
    <location>
        <begin position="203"/>
        <end position="223"/>
    </location>
</feature>
<comment type="caution">
    <text evidence="3">The sequence shown here is derived from an EMBL/GenBank/DDBJ whole genome shotgun (WGS) entry which is preliminary data.</text>
</comment>
<feature type="transmembrane region" description="Helical" evidence="1">
    <location>
        <begin position="235"/>
        <end position="251"/>
    </location>
</feature>
<name>A0A0J8DCN8_CLOCY</name>
<dbReference type="InterPro" id="IPR000160">
    <property type="entry name" value="GGDEF_dom"/>
</dbReference>
<dbReference type="Gene3D" id="3.30.70.270">
    <property type="match status" value="1"/>
</dbReference>
<feature type="transmembrane region" description="Helical" evidence="1">
    <location>
        <begin position="100"/>
        <end position="119"/>
    </location>
</feature>
<feature type="transmembrane region" description="Helical" evidence="1">
    <location>
        <begin position="296"/>
        <end position="318"/>
    </location>
</feature>
<dbReference type="FunFam" id="3.30.70.270:FF:000001">
    <property type="entry name" value="Diguanylate cyclase domain protein"/>
    <property type="match status" value="1"/>
</dbReference>
<keyword evidence="1" id="KW-0472">Membrane</keyword>
<proteinExistence type="predicted"/>